<dbReference type="Pfam" id="PF13564">
    <property type="entry name" value="DoxX_2"/>
    <property type="match status" value="1"/>
</dbReference>
<keyword evidence="2 5" id="KW-0812">Transmembrane</keyword>
<keyword evidence="4 5" id="KW-0472">Membrane</keyword>
<feature type="transmembrane region" description="Helical" evidence="5">
    <location>
        <begin position="94"/>
        <end position="114"/>
    </location>
</feature>
<gene>
    <name evidence="6" type="ORF">CLV67_104361</name>
</gene>
<organism evidence="6 7">
    <name type="scientific">Actinoplanes italicus</name>
    <dbReference type="NCBI Taxonomy" id="113567"/>
    <lineage>
        <taxon>Bacteria</taxon>
        <taxon>Bacillati</taxon>
        <taxon>Actinomycetota</taxon>
        <taxon>Actinomycetes</taxon>
        <taxon>Micromonosporales</taxon>
        <taxon>Micromonosporaceae</taxon>
        <taxon>Actinoplanes</taxon>
    </lineage>
</organism>
<evidence type="ECO:0000256" key="4">
    <source>
        <dbReference type="ARBA" id="ARBA00023136"/>
    </source>
</evidence>
<dbReference type="AlphaFoldDB" id="A0A2T0KHB1"/>
<dbReference type="InterPro" id="IPR032808">
    <property type="entry name" value="DoxX"/>
</dbReference>
<evidence type="ECO:0000256" key="1">
    <source>
        <dbReference type="ARBA" id="ARBA00004141"/>
    </source>
</evidence>
<name>A0A2T0KHB1_9ACTN</name>
<proteinExistence type="predicted"/>
<keyword evidence="7" id="KW-1185">Reference proteome</keyword>
<feature type="transmembrane region" description="Helical" evidence="5">
    <location>
        <begin position="70"/>
        <end position="87"/>
    </location>
</feature>
<keyword evidence="3 5" id="KW-1133">Transmembrane helix</keyword>
<comment type="subcellular location">
    <subcellularLocation>
        <location evidence="1">Membrane</location>
        <topology evidence="1">Multi-pass membrane protein</topology>
    </subcellularLocation>
</comment>
<accession>A0A2T0KHB1</accession>
<dbReference type="GO" id="GO:0016020">
    <property type="term" value="C:membrane"/>
    <property type="evidence" value="ECO:0007669"/>
    <property type="project" value="UniProtKB-SubCell"/>
</dbReference>
<dbReference type="RefSeq" id="WP_106317799.1">
    <property type="nucleotide sequence ID" value="NZ_BOMO01000021.1"/>
</dbReference>
<feature type="transmembrane region" description="Helical" evidence="5">
    <location>
        <begin position="46"/>
        <end position="64"/>
    </location>
</feature>
<evidence type="ECO:0000313" key="7">
    <source>
        <dbReference type="Proteomes" id="UP000239415"/>
    </source>
</evidence>
<dbReference type="Proteomes" id="UP000239415">
    <property type="component" value="Unassembled WGS sequence"/>
</dbReference>
<protein>
    <submittedName>
        <fullName evidence="6">DoxX-like protein</fullName>
    </submittedName>
</protein>
<evidence type="ECO:0000256" key="2">
    <source>
        <dbReference type="ARBA" id="ARBA00022692"/>
    </source>
</evidence>
<sequence length="117" mass="12212">MHAAYVTVTLVTAFLTGSAAVTYLIGHEYPKAQADMKRIPRRYVPVLGSLLAAGTAGLLLGFAVPPLGTAAAVCLVLYFTGALIAHLRVGSRNLVGWAVFCATVIANLAVNLSYHLG</sequence>
<evidence type="ECO:0000256" key="5">
    <source>
        <dbReference type="SAM" id="Phobius"/>
    </source>
</evidence>
<comment type="caution">
    <text evidence="6">The sequence shown here is derived from an EMBL/GenBank/DDBJ whole genome shotgun (WGS) entry which is preliminary data.</text>
</comment>
<evidence type="ECO:0000256" key="3">
    <source>
        <dbReference type="ARBA" id="ARBA00022989"/>
    </source>
</evidence>
<dbReference type="EMBL" id="PVMZ01000004">
    <property type="protein sequence ID" value="PRX22833.1"/>
    <property type="molecule type" value="Genomic_DNA"/>
</dbReference>
<dbReference type="OrthoDB" id="4570401at2"/>
<evidence type="ECO:0000313" key="6">
    <source>
        <dbReference type="EMBL" id="PRX22833.1"/>
    </source>
</evidence>
<feature type="transmembrane region" description="Helical" evidence="5">
    <location>
        <begin position="6"/>
        <end position="25"/>
    </location>
</feature>
<reference evidence="6 7" key="1">
    <citation type="submission" date="2018-03" db="EMBL/GenBank/DDBJ databases">
        <title>Genomic Encyclopedia of Archaeal and Bacterial Type Strains, Phase II (KMG-II): from individual species to whole genera.</title>
        <authorList>
            <person name="Goeker M."/>
        </authorList>
    </citation>
    <scope>NUCLEOTIDE SEQUENCE [LARGE SCALE GENOMIC DNA]</scope>
    <source>
        <strain evidence="6 7">DSM 43146</strain>
    </source>
</reference>